<evidence type="ECO:0000313" key="11">
    <source>
        <dbReference type="EMBL" id="QCD82960.1"/>
    </source>
</evidence>
<dbReference type="GO" id="GO:0004497">
    <property type="term" value="F:monooxygenase activity"/>
    <property type="evidence" value="ECO:0007669"/>
    <property type="project" value="UniProtKB-KW"/>
</dbReference>
<dbReference type="OrthoDB" id="6764281at2759"/>
<evidence type="ECO:0000256" key="8">
    <source>
        <dbReference type="PIRSR" id="PIRSR602401-1"/>
    </source>
</evidence>
<organism evidence="11 12">
    <name type="scientific">Vigna unguiculata</name>
    <name type="common">Cowpea</name>
    <dbReference type="NCBI Taxonomy" id="3917"/>
    <lineage>
        <taxon>Eukaryota</taxon>
        <taxon>Viridiplantae</taxon>
        <taxon>Streptophyta</taxon>
        <taxon>Embryophyta</taxon>
        <taxon>Tracheophyta</taxon>
        <taxon>Spermatophyta</taxon>
        <taxon>Magnoliopsida</taxon>
        <taxon>eudicotyledons</taxon>
        <taxon>Gunneridae</taxon>
        <taxon>Pentapetalae</taxon>
        <taxon>rosids</taxon>
        <taxon>fabids</taxon>
        <taxon>Fabales</taxon>
        <taxon>Fabaceae</taxon>
        <taxon>Papilionoideae</taxon>
        <taxon>50 kb inversion clade</taxon>
        <taxon>NPAAA clade</taxon>
        <taxon>indigoferoid/millettioid clade</taxon>
        <taxon>Phaseoleae</taxon>
        <taxon>Vigna</taxon>
    </lineage>
</organism>
<dbReference type="FunFam" id="1.10.630.10:FF:000126">
    <property type="entry name" value="Predicted protein"/>
    <property type="match status" value="1"/>
</dbReference>
<dbReference type="InterPro" id="IPR002401">
    <property type="entry name" value="Cyt_P450_E_grp-I"/>
</dbReference>
<comment type="similarity">
    <text evidence="2 9">Belongs to the cytochrome P450 family.</text>
</comment>
<dbReference type="PROSITE" id="PS00086">
    <property type="entry name" value="CYTOCHROME_P450"/>
    <property type="match status" value="1"/>
</dbReference>
<dbReference type="PANTHER" id="PTHR47951">
    <property type="entry name" value="OS08G0547900 PROTEIN"/>
    <property type="match status" value="1"/>
</dbReference>
<proteinExistence type="inferred from homology"/>
<dbReference type="InterPro" id="IPR036396">
    <property type="entry name" value="Cyt_P450_sf"/>
</dbReference>
<evidence type="ECO:0000313" key="12">
    <source>
        <dbReference type="Proteomes" id="UP000501690"/>
    </source>
</evidence>
<sequence length="526" mass="59466">MLLSSFCVKWSFMWLNATNLHPILTFLFTLITVLWLLQWFRNSTNEASSPLPPGPTGLPFLGYLPFLGNHPHLKFHKLAQLYGPIYKLMLGTKTIVVVSSPSLVREIVRDQDTIFANREPLIAALVALYGGTDIASLPHGPQRRKARKILVREMLSGTNMTNSFSHRRVEIKNSIRDVYQNKIGCPTNVGELAFLTATNAIMSMIWGETLQEEEGVAIGVEFRAVVSELMVLLGKPNVSDLFPALAWLDLQGIERRTRKVSQWIDRLFDSAIEKRMNVTEKGENKSNKDFLQYLLELTKSDSESASMTMKEIKAILLDIVVGGTETTSTTLEWVVAKLMQHPEAMKRVEEEMDTVIGLDKGIESESQLLKLQYLEAVIKETLRLHPPLPFLVPHCPSQSSSVGGYTIPKGAQVLLNVLTIQRDPEIWEDALEFRPERFLSDDGKLDYWGNKFEYLPFGSGRRICAGLPLAEKMIMFMLASFLHYFEWRLPSGTVLEFSGKFGLVVKKTKPLVLIPKPRLSKPQLYI</sequence>
<evidence type="ECO:0000256" key="9">
    <source>
        <dbReference type="RuleBase" id="RU000461"/>
    </source>
</evidence>
<accession>A0A4D6L3B5</accession>
<feature type="binding site" description="axial binding residue" evidence="8">
    <location>
        <position position="464"/>
    </location>
    <ligand>
        <name>heme</name>
        <dbReference type="ChEBI" id="CHEBI:30413"/>
    </ligand>
    <ligandPart>
        <name>Fe</name>
        <dbReference type="ChEBI" id="CHEBI:18248"/>
    </ligandPart>
</feature>
<dbReference type="PRINTS" id="PR00463">
    <property type="entry name" value="EP450I"/>
</dbReference>
<evidence type="ECO:0000256" key="1">
    <source>
        <dbReference type="ARBA" id="ARBA00001971"/>
    </source>
</evidence>
<dbReference type="Proteomes" id="UP000501690">
    <property type="component" value="Linkage Group LG2"/>
</dbReference>
<dbReference type="GO" id="GO:0005506">
    <property type="term" value="F:iron ion binding"/>
    <property type="evidence" value="ECO:0007669"/>
    <property type="project" value="InterPro"/>
</dbReference>
<keyword evidence="10" id="KW-1133">Transmembrane helix</keyword>
<dbReference type="SUPFAM" id="SSF48264">
    <property type="entry name" value="Cytochrome P450"/>
    <property type="match status" value="1"/>
</dbReference>
<evidence type="ECO:0000256" key="3">
    <source>
        <dbReference type="ARBA" id="ARBA00022617"/>
    </source>
</evidence>
<dbReference type="PANTHER" id="PTHR47951:SF7">
    <property type="entry name" value="FLAVONOID 3',5'-HYDROXYLASE-LIKE ISOFORM X1"/>
    <property type="match status" value="1"/>
</dbReference>
<dbReference type="InterPro" id="IPR017972">
    <property type="entry name" value="Cyt_P450_CS"/>
</dbReference>
<evidence type="ECO:0000256" key="4">
    <source>
        <dbReference type="ARBA" id="ARBA00022723"/>
    </source>
</evidence>
<dbReference type="CDD" id="cd11073">
    <property type="entry name" value="CYP76-like"/>
    <property type="match status" value="1"/>
</dbReference>
<evidence type="ECO:0000256" key="7">
    <source>
        <dbReference type="ARBA" id="ARBA00023033"/>
    </source>
</evidence>
<dbReference type="Gene3D" id="1.10.630.10">
    <property type="entry name" value="Cytochrome P450"/>
    <property type="match status" value="1"/>
</dbReference>
<keyword evidence="3 8" id="KW-0349">Heme</keyword>
<dbReference type="AlphaFoldDB" id="A0A4D6L3B5"/>
<name>A0A4D6L3B5_VIGUN</name>
<keyword evidence="5 9" id="KW-0560">Oxidoreductase</keyword>
<keyword evidence="10" id="KW-0812">Transmembrane</keyword>
<dbReference type="Gramene" id="Vigun03g192800.1.v1.2">
    <property type="protein sequence ID" value="Vigun03g192800.1.v1.2"/>
    <property type="gene ID" value="Vigun03g192800.v1.2"/>
</dbReference>
<protein>
    <submittedName>
        <fullName evidence="11">Flavonoid 3'-monooxygenase</fullName>
    </submittedName>
</protein>
<evidence type="ECO:0000256" key="2">
    <source>
        <dbReference type="ARBA" id="ARBA00010617"/>
    </source>
</evidence>
<dbReference type="PRINTS" id="PR00385">
    <property type="entry name" value="P450"/>
</dbReference>
<dbReference type="Pfam" id="PF00067">
    <property type="entry name" value="p450"/>
    <property type="match status" value="1"/>
</dbReference>
<keyword evidence="10" id="KW-0472">Membrane</keyword>
<keyword evidence="7 9" id="KW-0503">Monooxygenase</keyword>
<feature type="transmembrane region" description="Helical" evidence="10">
    <location>
        <begin position="20"/>
        <end position="40"/>
    </location>
</feature>
<keyword evidence="12" id="KW-1185">Reference proteome</keyword>
<keyword evidence="4 8" id="KW-0479">Metal-binding</keyword>
<evidence type="ECO:0000256" key="5">
    <source>
        <dbReference type="ARBA" id="ARBA00023002"/>
    </source>
</evidence>
<dbReference type="GO" id="GO:0016705">
    <property type="term" value="F:oxidoreductase activity, acting on paired donors, with incorporation or reduction of molecular oxygen"/>
    <property type="evidence" value="ECO:0007669"/>
    <property type="project" value="InterPro"/>
</dbReference>
<comment type="cofactor">
    <cofactor evidence="1 8">
        <name>heme</name>
        <dbReference type="ChEBI" id="CHEBI:30413"/>
    </cofactor>
</comment>
<dbReference type="GO" id="GO:0020037">
    <property type="term" value="F:heme binding"/>
    <property type="evidence" value="ECO:0007669"/>
    <property type="project" value="InterPro"/>
</dbReference>
<evidence type="ECO:0000256" key="10">
    <source>
        <dbReference type="SAM" id="Phobius"/>
    </source>
</evidence>
<evidence type="ECO:0000256" key="6">
    <source>
        <dbReference type="ARBA" id="ARBA00023004"/>
    </source>
</evidence>
<dbReference type="InterPro" id="IPR001128">
    <property type="entry name" value="Cyt_P450"/>
</dbReference>
<gene>
    <name evidence="11" type="ORF">DEO72_LG2g3302</name>
</gene>
<reference evidence="11 12" key="1">
    <citation type="submission" date="2019-04" db="EMBL/GenBank/DDBJ databases">
        <title>An improved genome assembly and genetic linkage map for asparagus bean, Vigna unguiculata ssp. sesquipedialis.</title>
        <authorList>
            <person name="Xia Q."/>
            <person name="Zhang R."/>
            <person name="Dong Y."/>
        </authorList>
    </citation>
    <scope>NUCLEOTIDE SEQUENCE [LARGE SCALE GENOMIC DNA]</scope>
    <source>
        <tissue evidence="11">Leaf</tissue>
    </source>
</reference>
<keyword evidence="6 8" id="KW-0408">Iron</keyword>
<dbReference type="EMBL" id="CP039346">
    <property type="protein sequence ID" value="QCD82960.1"/>
    <property type="molecule type" value="Genomic_DNA"/>
</dbReference>